<gene>
    <name evidence="1" type="ORF">AVEN_189259_1</name>
</gene>
<reference evidence="1 2" key="1">
    <citation type="journal article" date="2019" name="Sci. Rep.">
        <title>Orb-weaving spider Araneus ventricosus genome elucidates the spidroin gene catalogue.</title>
        <authorList>
            <person name="Kono N."/>
            <person name="Nakamura H."/>
            <person name="Ohtoshi R."/>
            <person name="Moran D.A.P."/>
            <person name="Shinohara A."/>
            <person name="Yoshida Y."/>
            <person name="Fujiwara M."/>
            <person name="Mori M."/>
            <person name="Tomita M."/>
            <person name="Arakawa K."/>
        </authorList>
    </citation>
    <scope>NUCLEOTIDE SEQUENCE [LARGE SCALE GENOMIC DNA]</scope>
</reference>
<dbReference type="Proteomes" id="UP000499080">
    <property type="component" value="Unassembled WGS sequence"/>
</dbReference>
<comment type="caution">
    <text evidence="1">The sequence shown here is derived from an EMBL/GenBank/DDBJ whole genome shotgun (WGS) entry which is preliminary data.</text>
</comment>
<evidence type="ECO:0000313" key="2">
    <source>
        <dbReference type="Proteomes" id="UP000499080"/>
    </source>
</evidence>
<evidence type="ECO:0000313" key="1">
    <source>
        <dbReference type="EMBL" id="GBM99984.1"/>
    </source>
</evidence>
<keyword evidence="2" id="KW-1185">Reference proteome</keyword>
<feature type="non-terminal residue" evidence="1">
    <location>
        <position position="1"/>
    </location>
</feature>
<organism evidence="1 2">
    <name type="scientific">Araneus ventricosus</name>
    <name type="common">Orbweaver spider</name>
    <name type="synonym">Epeira ventricosa</name>
    <dbReference type="NCBI Taxonomy" id="182803"/>
    <lineage>
        <taxon>Eukaryota</taxon>
        <taxon>Metazoa</taxon>
        <taxon>Ecdysozoa</taxon>
        <taxon>Arthropoda</taxon>
        <taxon>Chelicerata</taxon>
        <taxon>Arachnida</taxon>
        <taxon>Araneae</taxon>
        <taxon>Araneomorphae</taxon>
        <taxon>Entelegynae</taxon>
        <taxon>Araneoidea</taxon>
        <taxon>Araneidae</taxon>
        <taxon>Araneus</taxon>
    </lineage>
</organism>
<sequence>WGLCRETGVDYKVVGSSSFFVEAREGVGVHWLSVLLDGGGDGGTPCSSIRNSISDVSWSGTSCGL</sequence>
<protein>
    <submittedName>
        <fullName evidence="1">Uncharacterized protein</fullName>
    </submittedName>
</protein>
<name>A0A4Y2KCL5_ARAVE</name>
<accession>A0A4Y2KCL5</accession>
<dbReference type="AlphaFoldDB" id="A0A4Y2KCL5"/>
<dbReference type="EMBL" id="BGPR01271627">
    <property type="protein sequence ID" value="GBM99984.1"/>
    <property type="molecule type" value="Genomic_DNA"/>
</dbReference>
<proteinExistence type="predicted"/>